<dbReference type="Pfam" id="PF02575">
    <property type="entry name" value="YbaB_DNA_bd"/>
    <property type="match status" value="1"/>
</dbReference>
<keyword evidence="4" id="KW-1185">Reference proteome</keyword>
<evidence type="ECO:0000313" key="3">
    <source>
        <dbReference type="EMBL" id="SEH86677.1"/>
    </source>
</evidence>
<evidence type="ECO:0000256" key="2">
    <source>
        <dbReference type="HAMAP-Rule" id="MF_00274"/>
    </source>
</evidence>
<dbReference type="GO" id="GO:0043590">
    <property type="term" value="C:bacterial nucleoid"/>
    <property type="evidence" value="ECO:0007669"/>
    <property type="project" value="UniProtKB-UniRule"/>
</dbReference>
<dbReference type="PATRIC" id="fig|1679444.3.peg.2863"/>
<dbReference type="Gene3D" id="3.30.1310.10">
    <property type="entry name" value="Nucleoid-associated protein YbaB-like domain"/>
    <property type="match status" value="1"/>
</dbReference>
<comment type="similarity">
    <text evidence="2">Belongs to the YbaB/EbfC family.</text>
</comment>
<proteinExistence type="inferred from homology"/>
<dbReference type="InterPro" id="IPR004401">
    <property type="entry name" value="YbaB/EbfC"/>
</dbReference>
<dbReference type="PANTHER" id="PTHR33449:SF1">
    <property type="entry name" value="NUCLEOID-ASSOCIATED PROTEIN YBAB"/>
    <property type="match status" value="1"/>
</dbReference>
<comment type="subunit">
    <text evidence="2">Homodimer.</text>
</comment>
<reference evidence="4" key="1">
    <citation type="submission" date="2016-09" db="EMBL/GenBank/DDBJ databases">
        <authorList>
            <person name="Koehorst J."/>
        </authorList>
    </citation>
    <scope>NUCLEOTIDE SEQUENCE [LARGE SCALE GENOMIC DNA]</scope>
</reference>
<sequence>MNLQKLMKQAQQMQAGLAAAQNKLAEQTLTINAAGGKIKVTATGAGLITDLQIDPSILDPDDAEFVQTLIFKAIQDAIEQAKAMAESEMKKLTGGMGLPTGLGL</sequence>
<dbReference type="SUPFAM" id="SSF82607">
    <property type="entry name" value="YbaB-like"/>
    <property type="match status" value="1"/>
</dbReference>
<dbReference type="STRING" id="1679444.PYTT_1315"/>
<comment type="subcellular location">
    <subcellularLocation>
        <location evidence="2">Cytoplasm</location>
        <location evidence="2">Nucleoid</location>
    </subcellularLocation>
</comment>
<dbReference type="InterPro" id="IPR036894">
    <property type="entry name" value="YbaB-like_sf"/>
</dbReference>
<dbReference type="EMBL" id="LT629973">
    <property type="protein sequence ID" value="SEH86677.1"/>
    <property type="molecule type" value="Genomic_DNA"/>
</dbReference>
<dbReference type="RefSeq" id="WP_067775437.1">
    <property type="nucleotide sequence ID" value="NZ_LIGX01000022.1"/>
</dbReference>
<organism evidence="3 4">
    <name type="scientific">Akkermansia glycaniphila</name>
    <dbReference type="NCBI Taxonomy" id="1679444"/>
    <lineage>
        <taxon>Bacteria</taxon>
        <taxon>Pseudomonadati</taxon>
        <taxon>Verrucomicrobiota</taxon>
        <taxon>Verrucomicrobiia</taxon>
        <taxon>Verrucomicrobiales</taxon>
        <taxon>Akkermansiaceae</taxon>
        <taxon>Akkermansia</taxon>
    </lineage>
</organism>
<dbReference type="GO" id="GO:0005829">
    <property type="term" value="C:cytosol"/>
    <property type="evidence" value="ECO:0007669"/>
    <property type="project" value="TreeGrafter"/>
</dbReference>
<dbReference type="HAMAP" id="MF_00274">
    <property type="entry name" value="DNA_YbaB_EbfC"/>
    <property type="match status" value="1"/>
</dbReference>
<evidence type="ECO:0000313" key="4">
    <source>
        <dbReference type="Proteomes" id="UP000176204"/>
    </source>
</evidence>
<dbReference type="PIRSF" id="PIRSF004555">
    <property type="entry name" value="UCP004555"/>
    <property type="match status" value="1"/>
</dbReference>
<accession>A0A1C7PBZ4</accession>
<name>A0A1C7PBZ4_9BACT</name>
<dbReference type="AlphaFoldDB" id="A0A1C7PBZ4"/>
<evidence type="ECO:0000256" key="1">
    <source>
        <dbReference type="ARBA" id="ARBA00023125"/>
    </source>
</evidence>
<dbReference type="GO" id="GO:0003677">
    <property type="term" value="F:DNA binding"/>
    <property type="evidence" value="ECO:0007669"/>
    <property type="project" value="UniProtKB-UniRule"/>
</dbReference>
<dbReference type="Proteomes" id="UP000176204">
    <property type="component" value="Chromosome I"/>
</dbReference>
<dbReference type="KEGG" id="agl:PYTT_1315"/>
<gene>
    <name evidence="3" type="ORF">PYTT_1315</name>
</gene>
<protein>
    <recommendedName>
        <fullName evidence="2">Nucleoid-associated protein PYTT_1315</fullName>
    </recommendedName>
</protein>
<keyword evidence="1 2" id="KW-0238">DNA-binding</keyword>
<keyword evidence="2" id="KW-0963">Cytoplasm</keyword>
<comment type="function">
    <text evidence="2">Binds to DNA and alters its conformation. May be involved in regulation of gene expression, nucleoid organization and DNA protection.</text>
</comment>
<dbReference type="NCBIfam" id="TIGR00103">
    <property type="entry name" value="DNA_YbaB_EbfC"/>
    <property type="match status" value="1"/>
</dbReference>
<dbReference type="PANTHER" id="PTHR33449">
    <property type="entry name" value="NUCLEOID-ASSOCIATED PROTEIN YBAB"/>
    <property type="match status" value="1"/>
</dbReference>
<dbReference type="OrthoDB" id="9795263at2"/>